<name>A0ABV0WGL8_9TELE</name>
<evidence type="ECO:0000313" key="1">
    <source>
        <dbReference type="EMBL" id="MEQ2268735.1"/>
    </source>
</evidence>
<evidence type="ECO:0000313" key="2">
    <source>
        <dbReference type="Proteomes" id="UP001444071"/>
    </source>
</evidence>
<dbReference type="EMBL" id="JAHRIM010050462">
    <property type="protein sequence ID" value="MEQ2268735.1"/>
    <property type="molecule type" value="Genomic_DNA"/>
</dbReference>
<comment type="caution">
    <text evidence="1">The sequence shown here is derived from an EMBL/GenBank/DDBJ whole genome shotgun (WGS) entry which is preliminary data.</text>
</comment>
<organism evidence="1 2">
    <name type="scientific">Xenotaenia resolanae</name>
    <dbReference type="NCBI Taxonomy" id="208358"/>
    <lineage>
        <taxon>Eukaryota</taxon>
        <taxon>Metazoa</taxon>
        <taxon>Chordata</taxon>
        <taxon>Craniata</taxon>
        <taxon>Vertebrata</taxon>
        <taxon>Euteleostomi</taxon>
        <taxon>Actinopterygii</taxon>
        <taxon>Neopterygii</taxon>
        <taxon>Teleostei</taxon>
        <taxon>Neoteleostei</taxon>
        <taxon>Acanthomorphata</taxon>
        <taxon>Ovalentaria</taxon>
        <taxon>Atherinomorphae</taxon>
        <taxon>Cyprinodontiformes</taxon>
        <taxon>Goodeidae</taxon>
        <taxon>Xenotaenia</taxon>
    </lineage>
</organism>
<keyword evidence="2" id="KW-1185">Reference proteome</keyword>
<accession>A0ABV0WGL8</accession>
<dbReference type="Proteomes" id="UP001444071">
    <property type="component" value="Unassembled WGS sequence"/>
</dbReference>
<reference evidence="1 2" key="1">
    <citation type="submission" date="2021-06" db="EMBL/GenBank/DDBJ databases">
        <authorList>
            <person name="Palmer J.M."/>
        </authorList>
    </citation>
    <scope>NUCLEOTIDE SEQUENCE [LARGE SCALE GENOMIC DNA]</scope>
    <source>
        <strain evidence="1 2">XR_2019</strain>
        <tissue evidence="1">Muscle</tissue>
    </source>
</reference>
<proteinExistence type="predicted"/>
<gene>
    <name evidence="1" type="ORF">XENORESO_013877</name>
</gene>
<protein>
    <submittedName>
        <fullName evidence="1">Uncharacterized protein</fullName>
    </submittedName>
</protein>
<sequence length="101" mass="11341">MTSGSFFGENRCCKCVGFFCVLSSWGVLRPALLHNRDSASSTTATIKQPTLGTKTHLDTVPNLLYEAFEVFSFARRTSNFALKTQIDVEHQLVFLFSSEHF</sequence>